<proteinExistence type="predicted"/>
<dbReference type="EMBL" id="JACIGM010000030">
    <property type="protein sequence ID" value="MBB4279531.1"/>
    <property type="molecule type" value="Genomic_DNA"/>
</dbReference>
<name>A0A7W6WIN9_9HYPH</name>
<comment type="caution">
    <text evidence="1">The sequence shown here is derived from an EMBL/GenBank/DDBJ whole genome shotgun (WGS) entry which is preliminary data.</text>
</comment>
<organism evidence="1 2">
    <name type="scientific">Rhizobium mongolense</name>
    <dbReference type="NCBI Taxonomy" id="57676"/>
    <lineage>
        <taxon>Bacteria</taxon>
        <taxon>Pseudomonadati</taxon>
        <taxon>Pseudomonadota</taxon>
        <taxon>Alphaproteobacteria</taxon>
        <taxon>Hyphomicrobiales</taxon>
        <taxon>Rhizobiaceae</taxon>
        <taxon>Rhizobium/Agrobacterium group</taxon>
        <taxon>Rhizobium</taxon>
    </lineage>
</organism>
<evidence type="ECO:0000313" key="2">
    <source>
        <dbReference type="Proteomes" id="UP000533641"/>
    </source>
</evidence>
<accession>A0A7W6WIN9</accession>
<dbReference type="AlphaFoldDB" id="A0A7W6WIN9"/>
<gene>
    <name evidence="1" type="ORF">GGE12_007348</name>
</gene>
<reference evidence="1 2" key="1">
    <citation type="submission" date="2020-08" db="EMBL/GenBank/DDBJ databases">
        <title>Genomic Encyclopedia of Type Strains, Phase IV (KMG-V): Genome sequencing to study the core and pangenomes of soil and plant-associated prokaryotes.</title>
        <authorList>
            <person name="Whitman W."/>
        </authorList>
    </citation>
    <scope>NUCLEOTIDE SEQUENCE [LARGE SCALE GENOMIC DNA]</scope>
    <source>
        <strain evidence="1 2">SEMIA 402</strain>
    </source>
</reference>
<sequence length="106" mass="11591">MAASKFRPPPQRLLHAEPTELARRGLDAIGDVSDDDDAAFRKIDAQSTDSEVLDIPSGWIRSQIPSIPAPSTTVMRLAGDRRWSLRSVASATVKPPFSAAHIRFPQ</sequence>
<dbReference type="Proteomes" id="UP000533641">
    <property type="component" value="Unassembled WGS sequence"/>
</dbReference>
<dbReference type="RefSeq" id="WP_183931118.1">
    <property type="nucleotide sequence ID" value="NZ_JACIGM010000030.1"/>
</dbReference>
<evidence type="ECO:0000313" key="1">
    <source>
        <dbReference type="EMBL" id="MBB4279531.1"/>
    </source>
</evidence>
<protein>
    <submittedName>
        <fullName evidence="1">Uncharacterized protein</fullName>
    </submittedName>
</protein>